<dbReference type="InterPro" id="IPR016064">
    <property type="entry name" value="NAD/diacylglycerol_kinase_sf"/>
</dbReference>
<dbReference type="OrthoDB" id="3361872at2"/>
<evidence type="ECO:0000313" key="1">
    <source>
        <dbReference type="EMBL" id="SDY23126.1"/>
    </source>
</evidence>
<evidence type="ECO:0008006" key="3">
    <source>
        <dbReference type="Google" id="ProtNLM"/>
    </source>
</evidence>
<reference evidence="2" key="1">
    <citation type="submission" date="2016-10" db="EMBL/GenBank/DDBJ databases">
        <authorList>
            <person name="Varghese N."/>
            <person name="Submissions S."/>
        </authorList>
    </citation>
    <scope>NUCLEOTIDE SEQUENCE [LARGE SCALE GENOMIC DNA]</scope>
    <source>
        <strain evidence="2">DSM 45245</strain>
    </source>
</reference>
<evidence type="ECO:0000313" key="2">
    <source>
        <dbReference type="Proteomes" id="UP000242415"/>
    </source>
</evidence>
<accession>A0A1H3I5X3</accession>
<dbReference type="AlphaFoldDB" id="A0A1H3I5X3"/>
<proteinExistence type="predicted"/>
<keyword evidence="2" id="KW-1185">Reference proteome</keyword>
<name>A0A1H3I5X3_9ACTN</name>
<dbReference type="Gene3D" id="3.40.50.10330">
    <property type="entry name" value="Probable inorganic polyphosphate/atp-NAD kinase, domain 1"/>
    <property type="match status" value="1"/>
</dbReference>
<protein>
    <recommendedName>
        <fullName evidence="3">DAGKc domain-containing protein</fullName>
    </recommendedName>
</protein>
<dbReference type="STRING" id="405436.SAMN05444365_1011138"/>
<sequence>MYDVVLLTLGTGAGPGGGGDACCGSCTEGESDRCGDAPRVPVLRCADALTAAGARVETVTAHSDAEIDAVLARLDGPPRPDGLTWPDQDGKTRLIVAAATDGQLRAVLRRLVRRYAPPPSRRPADLADNRTVPDLPPIGVLPLDPARAGAQRDLAAQLGLPREPAAVAAAALDGRVRRLDLLRTDGGSVTLDGALLGGADEAGRPLTWRGRVEVDDAVLSNGEDPVLACAIGNAGGYATLDGLPLLAGPDPADAVIEVAIAVPVVVKSPLRKPRTRIEVRRARGRAVAVTPRDGELPFLDDGVAGTLTRKRSWWVEPGAWGVYAG</sequence>
<gene>
    <name evidence="1" type="ORF">SAMN05444365_1011138</name>
</gene>
<dbReference type="EMBL" id="FNPH01000001">
    <property type="protein sequence ID" value="SDY23126.1"/>
    <property type="molecule type" value="Genomic_DNA"/>
</dbReference>
<dbReference type="Proteomes" id="UP000242415">
    <property type="component" value="Unassembled WGS sequence"/>
</dbReference>
<dbReference type="SUPFAM" id="SSF111331">
    <property type="entry name" value="NAD kinase/diacylglycerol kinase-like"/>
    <property type="match status" value="1"/>
</dbReference>
<dbReference type="InterPro" id="IPR017438">
    <property type="entry name" value="ATP-NAD_kinase_N"/>
</dbReference>
<dbReference type="RefSeq" id="WP_091552105.1">
    <property type="nucleotide sequence ID" value="NZ_FNPH01000001.1"/>
</dbReference>
<organism evidence="1 2">
    <name type="scientific">Micromonospora pattaloongensis</name>
    <dbReference type="NCBI Taxonomy" id="405436"/>
    <lineage>
        <taxon>Bacteria</taxon>
        <taxon>Bacillati</taxon>
        <taxon>Actinomycetota</taxon>
        <taxon>Actinomycetes</taxon>
        <taxon>Micromonosporales</taxon>
        <taxon>Micromonosporaceae</taxon>
        <taxon>Micromonospora</taxon>
    </lineage>
</organism>